<dbReference type="InterPro" id="IPR018499">
    <property type="entry name" value="Tetraspanin/Peripherin"/>
</dbReference>
<feature type="transmembrane region" description="Helical" evidence="6">
    <location>
        <begin position="294"/>
        <end position="314"/>
    </location>
</feature>
<keyword evidence="4 6" id="KW-0472">Membrane</keyword>
<evidence type="ECO:0000256" key="4">
    <source>
        <dbReference type="ARBA" id="ARBA00023136"/>
    </source>
</evidence>
<keyword evidence="8" id="KW-1185">Reference proteome</keyword>
<feature type="region of interest" description="Disordered" evidence="5">
    <location>
        <begin position="49"/>
        <end position="85"/>
    </location>
</feature>
<evidence type="ECO:0000313" key="7">
    <source>
        <dbReference type="EMBL" id="ORC87422.1"/>
    </source>
</evidence>
<feature type="transmembrane region" description="Helical" evidence="6">
    <location>
        <begin position="171"/>
        <end position="196"/>
    </location>
</feature>
<feature type="compositionally biased region" description="Polar residues" evidence="5">
    <location>
        <begin position="64"/>
        <end position="75"/>
    </location>
</feature>
<dbReference type="VEuPathDB" id="TriTrypDB:TM35_000222210"/>
<dbReference type="EMBL" id="NBCO01000022">
    <property type="protein sequence ID" value="ORC87422.1"/>
    <property type="molecule type" value="Genomic_DNA"/>
</dbReference>
<dbReference type="Pfam" id="PF00335">
    <property type="entry name" value="Tetraspanin"/>
    <property type="match status" value="1"/>
</dbReference>
<dbReference type="Proteomes" id="UP000192257">
    <property type="component" value="Unassembled WGS sequence"/>
</dbReference>
<dbReference type="GeneID" id="39987048"/>
<dbReference type="AlphaFoldDB" id="A0A1X0NRU0"/>
<evidence type="ECO:0000256" key="6">
    <source>
        <dbReference type="SAM" id="Phobius"/>
    </source>
</evidence>
<evidence type="ECO:0000256" key="2">
    <source>
        <dbReference type="ARBA" id="ARBA00022692"/>
    </source>
</evidence>
<comment type="subcellular location">
    <subcellularLocation>
        <location evidence="1">Membrane</location>
        <topology evidence="1">Multi-pass membrane protein</topology>
    </subcellularLocation>
</comment>
<organism evidence="7 8">
    <name type="scientific">Trypanosoma theileri</name>
    <dbReference type="NCBI Taxonomy" id="67003"/>
    <lineage>
        <taxon>Eukaryota</taxon>
        <taxon>Discoba</taxon>
        <taxon>Euglenozoa</taxon>
        <taxon>Kinetoplastea</taxon>
        <taxon>Metakinetoplastina</taxon>
        <taxon>Trypanosomatida</taxon>
        <taxon>Trypanosomatidae</taxon>
        <taxon>Trypanosoma</taxon>
    </lineage>
</organism>
<evidence type="ECO:0000313" key="8">
    <source>
        <dbReference type="Proteomes" id="UP000192257"/>
    </source>
</evidence>
<keyword evidence="2 6" id="KW-0812">Transmembrane</keyword>
<dbReference type="OrthoDB" id="248531at2759"/>
<evidence type="ECO:0000256" key="3">
    <source>
        <dbReference type="ARBA" id="ARBA00022989"/>
    </source>
</evidence>
<keyword evidence="3 6" id="KW-1133">Transmembrane helix</keyword>
<reference evidence="7 8" key="1">
    <citation type="submission" date="2017-03" db="EMBL/GenBank/DDBJ databases">
        <title>An alternative strategy for trypanosome survival in the mammalian bloodstream revealed through genome and transcriptome analysis of the ubiquitous bovine parasite Trypanosoma (Megatrypanum) theileri.</title>
        <authorList>
            <person name="Kelly S."/>
            <person name="Ivens A."/>
            <person name="Mott A."/>
            <person name="O'Neill E."/>
            <person name="Emms D."/>
            <person name="Macleod O."/>
            <person name="Voorheis P."/>
            <person name="Matthews J."/>
            <person name="Matthews K."/>
            <person name="Carrington M."/>
        </authorList>
    </citation>
    <scope>NUCLEOTIDE SEQUENCE [LARGE SCALE GENOMIC DNA]</scope>
    <source>
        <strain evidence="7">Edinburgh</strain>
    </source>
</reference>
<gene>
    <name evidence="7" type="ORF">TM35_000222210</name>
</gene>
<dbReference type="GO" id="GO:0016020">
    <property type="term" value="C:membrane"/>
    <property type="evidence" value="ECO:0007669"/>
    <property type="project" value="UniProtKB-SubCell"/>
</dbReference>
<name>A0A1X0NRU0_9TRYP</name>
<protein>
    <submittedName>
        <fullName evidence="7">Uncharacterized protein</fullName>
    </submittedName>
</protein>
<proteinExistence type="predicted"/>
<dbReference type="RefSeq" id="XP_028881488.1">
    <property type="nucleotide sequence ID" value="XM_029027268.1"/>
</dbReference>
<evidence type="ECO:0000256" key="1">
    <source>
        <dbReference type="ARBA" id="ARBA00004141"/>
    </source>
</evidence>
<sequence length="327" mass="36645">MRRIKRDESGDSFVDTILGDNNVTEPREVISLQVSRVVRGNAANTSLGITHQGTLGSSHRRCDSNYSEKSGTSNNEDNHETEENMSNNPVSFYSREILRSLFGYALIFINFTFIVASMLLIMSGIVARGNVAVRLCGPCSRIAWCALILGIILWLFTIFGFIWIRKRQMVFLLVYVALLVILFIALIVLIIIAGIYDRDVRVSVMDPSLFLYSWERGVNDTKNKKNYDICFLQERFNCSGFHFGCCVPELCYNASEPPEWVEQVCPICPSFPPMSPVVCTGVVYSTVRKNMGGFLVIIFFSMILVVAGVLFAFLSRSANRLMSAGEA</sequence>
<feature type="transmembrane region" description="Helical" evidence="6">
    <location>
        <begin position="141"/>
        <end position="164"/>
    </location>
</feature>
<feature type="transmembrane region" description="Helical" evidence="6">
    <location>
        <begin position="101"/>
        <end position="121"/>
    </location>
</feature>
<accession>A0A1X0NRU0</accession>
<comment type="caution">
    <text evidence="7">The sequence shown here is derived from an EMBL/GenBank/DDBJ whole genome shotgun (WGS) entry which is preliminary data.</text>
</comment>
<evidence type="ECO:0000256" key="5">
    <source>
        <dbReference type="SAM" id="MobiDB-lite"/>
    </source>
</evidence>